<dbReference type="AlphaFoldDB" id="A0A1W2BRV8"/>
<dbReference type="PANTHER" id="PTHR34295:SF1">
    <property type="entry name" value="BIOTIN TRANSPORTER BIOY"/>
    <property type="match status" value="1"/>
</dbReference>
<protein>
    <recommendedName>
        <fullName evidence="2">Biotin transporter</fullName>
    </recommendedName>
</protein>
<keyword evidence="3" id="KW-1133">Transmembrane helix</keyword>
<keyword evidence="3" id="KW-0812">Transmembrane</keyword>
<sequence>MNPSNTLKMTIYTALFAALIAAGAFIAIPVGPVPIVLQNMFVLMAALVLGPRWGLAAILLYLFMGACGFPVFSGGSGGLGWLFGPTGGYLLGYIPAVAVTATLAKSLGHRPLTDALAMAVGSLLVYGAGVPWLKFATGMPWDKALALGLLPFIIGDLIKIAAGTWAAGMMRRIMDKTGA</sequence>
<name>A0A1W2BRV8_9BACT</name>
<dbReference type="OrthoDB" id="9803495at2"/>
<feature type="transmembrane region" description="Helical" evidence="3">
    <location>
        <begin position="89"/>
        <end position="108"/>
    </location>
</feature>
<dbReference type="PANTHER" id="PTHR34295">
    <property type="entry name" value="BIOTIN TRANSPORTER BIOY"/>
    <property type="match status" value="1"/>
</dbReference>
<feature type="transmembrane region" description="Helical" evidence="3">
    <location>
        <begin position="115"/>
        <end position="133"/>
    </location>
</feature>
<dbReference type="GO" id="GO:0005886">
    <property type="term" value="C:plasma membrane"/>
    <property type="evidence" value="ECO:0007669"/>
    <property type="project" value="UniProtKB-SubCell"/>
</dbReference>
<keyword evidence="2" id="KW-0813">Transport</keyword>
<evidence type="ECO:0000313" key="4">
    <source>
        <dbReference type="EMBL" id="SMC75725.1"/>
    </source>
</evidence>
<dbReference type="STRING" id="1121400.SAMN02746065_10985"/>
<comment type="similarity">
    <text evidence="1 2">Belongs to the BioY family.</text>
</comment>
<accession>A0A1W2BRV8</accession>
<proteinExistence type="inferred from homology"/>
<gene>
    <name evidence="4" type="ORF">SAMN02746065_10985</name>
</gene>
<feature type="transmembrane region" description="Helical" evidence="3">
    <location>
        <begin position="145"/>
        <end position="167"/>
    </location>
</feature>
<feature type="transmembrane region" description="Helical" evidence="3">
    <location>
        <begin position="58"/>
        <end position="83"/>
    </location>
</feature>
<organism evidence="4 5">
    <name type="scientific">Desulfocicer vacuolatum DSM 3385</name>
    <dbReference type="NCBI Taxonomy" id="1121400"/>
    <lineage>
        <taxon>Bacteria</taxon>
        <taxon>Pseudomonadati</taxon>
        <taxon>Thermodesulfobacteriota</taxon>
        <taxon>Desulfobacteria</taxon>
        <taxon>Desulfobacterales</taxon>
        <taxon>Desulfobacteraceae</taxon>
        <taxon>Desulfocicer</taxon>
    </lineage>
</organism>
<dbReference type="RefSeq" id="WP_084069125.1">
    <property type="nucleotide sequence ID" value="NZ_FWXY01000009.1"/>
</dbReference>
<dbReference type="Proteomes" id="UP000192418">
    <property type="component" value="Unassembled WGS sequence"/>
</dbReference>
<dbReference type="InterPro" id="IPR003784">
    <property type="entry name" value="BioY"/>
</dbReference>
<keyword evidence="2 3" id="KW-0472">Membrane</keyword>
<evidence type="ECO:0000256" key="1">
    <source>
        <dbReference type="ARBA" id="ARBA00010692"/>
    </source>
</evidence>
<evidence type="ECO:0000256" key="3">
    <source>
        <dbReference type="SAM" id="Phobius"/>
    </source>
</evidence>
<dbReference type="Gene3D" id="1.10.1760.20">
    <property type="match status" value="1"/>
</dbReference>
<evidence type="ECO:0000313" key="5">
    <source>
        <dbReference type="Proteomes" id="UP000192418"/>
    </source>
</evidence>
<evidence type="ECO:0000256" key="2">
    <source>
        <dbReference type="PIRNR" id="PIRNR016661"/>
    </source>
</evidence>
<comment type="subcellular location">
    <subcellularLocation>
        <location evidence="2">Cell membrane</location>
        <topology evidence="2">Multi-pass membrane protein</topology>
    </subcellularLocation>
</comment>
<dbReference type="GO" id="GO:0015225">
    <property type="term" value="F:biotin transmembrane transporter activity"/>
    <property type="evidence" value="ECO:0007669"/>
    <property type="project" value="UniProtKB-UniRule"/>
</dbReference>
<reference evidence="4 5" key="1">
    <citation type="submission" date="2017-04" db="EMBL/GenBank/DDBJ databases">
        <authorList>
            <person name="Afonso C.L."/>
            <person name="Miller P.J."/>
            <person name="Scott M.A."/>
            <person name="Spackman E."/>
            <person name="Goraichik I."/>
            <person name="Dimitrov K.M."/>
            <person name="Suarez D.L."/>
            <person name="Swayne D.E."/>
        </authorList>
    </citation>
    <scope>NUCLEOTIDE SEQUENCE [LARGE SCALE GENOMIC DNA]</scope>
    <source>
        <strain evidence="4 5">DSM 3385</strain>
    </source>
</reference>
<dbReference type="Pfam" id="PF02632">
    <property type="entry name" value="BioY"/>
    <property type="match status" value="1"/>
</dbReference>
<feature type="transmembrane region" description="Helical" evidence="3">
    <location>
        <begin position="12"/>
        <end position="29"/>
    </location>
</feature>
<keyword evidence="5" id="KW-1185">Reference proteome</keyword>
<dbReference type="PIRSF" id="PIRSF016661">
    <property type="entry name" value="BioY"/>
    <property type="match status" value="1"/>
</dbReference>
<keyword evidence="2" id="KW-1003">Cell membrane</keyword>
<dbReference type="EMBL" id="FWXY01000009">
    <property type="protein sequence ID" value="SMC75725.1"/>
    <property type="molecule type" value="Genomic_DNA"/>
</dbReference>